<sequence length="14" mass="1519">MPGGGLPLQIEFFL</sequence>
<name>A0A0A9FRF7_ARUDO</name>
<organism evidence="1">
    <name type="scientific">Arundo donax</name>
    <name type="common">Giant reed</name>
    <name type="synonym">Donax arundinaceus</name>
    <dbReference type="NCBI Taxonomy" id="35708"/>
    <lineage>
        <taxon>Eukaryota</taxon>
        <taxon>Viridiplantae</taxon>
        <taxon>Streptophyta</taxon>
        <taxon>Embryophyta</taxon>
        <taxon>Tracheophyta</taxon>
        <taxon>Spermatophyta</taxon>
        <taxon>Magnoliopsida</taxon>
        <taxon>Liliopsida</taxon>
        <taxon>Poales</taxon>
        <taxon>Poaceae</taxon>
        <taxon>PACMAD clade</taxon>
        <taxon>Arundinoideae</taxon>
        <taxon>Arundineae</taxon>
        <taxon>Arundo</taxon>
    </lineage>
</organism>
<dbReference type="EMBL" id="GBRH01184067">
    <property type="protein sequence ID" value="JAE13829.1"/>
    <property type="molecule type" value="Transcribed_RNA"/>
</dbReference>
<evidence type="ECO:0000313" key="1">
    <source>
        <dbReference type="EMBL" id="JAE13829.1"/>
    </source>
</evidence>
<accession>A0A0A9FRF7</accession>
<reference evidence="1" key="2">
    <citation type="journal article" date="2015" name="Data Brief">
        <title>Shoot transcriptome of the giant reed, Arundo donax.</title>
        <authorList>
            <person name="Barrero R.A."/>
            <person name="Guerrero F.D."/>
            <person name="Moolhuijzen P."/>
            <person name="Goolsby J.A."/>
            <person name="Tidwell J."/>
            <person name="Bellgard S.E."/>
            <person name="Bellgard M.I."/>
        </authorList>
    </citation>
    <scope>NUCLEOTIDE SEQUENCE</scope>
    <source>
        <tissue evidence="1">Shoot tissue taken approximately 20 cm above the soil surface</tissue>
    </source>
</reference>
<reference evidence="1" key="1">
    <citation type="submission" date="2014-09" db="EMBL/GenBank/DDBJ databases">
        <authorList>
            <person name="Magalhaes I.L.F."/>
            <person name="Oliveira U."/>
            <person name="Santos F.R."/>
            <person name="Vidigal T.H.D.A."/>
            <person name="Brescovit A.D."/>
            <person name="Santos A.J."/>
        </authorList>
    </citation>
    <scope>NUCLEOTIDE SEQUENCE</scope>
    <source>
        <tissue evidence="1">Shoot tissue taken approximately 20 cm above the soil surface</tissue>
    </source>
</reference>
<proteinExistence type="predicted"/>
<protein>
    <submittedName>
        <fullName evidence="1">Uncharacterized protein</fullName>
    </submittedName>
</protein>